<evidence type="ECO:0000259" key="1">
    <source>
        <dbReference type="Pfam" id="PF00144"/>
    </source>
</evidence>
<name>A0AAD3X3N7_MICMQ</name>
<dbReference type="SUPFAM" id="SSF56601">
    <property type="entry name" value="beta-lactamase/transpeptidase-like"/>
    <property type="match status" value="1"/>
</dbReference>
<comment type="caution">
    <text evidence="2">The sequence shown here is derived from an EMBL/GenBank/DDBJ whole genome shotgun (WGS) entry which is preliminary data.</text>
</comment>
<dbReference type="Gene3D" id="3.40.710.10">
    <property type="entry name" value="DD-peptidase/beta-lactamase superfamily"/>
    <property type="match status" value="1"/>
</dbReference>
<organism evidence="2 3">
    <name type="scientific">Microbacterium maritypicum</name>
    <name type="common">Microbacterium liquefaciens</name>
    <dbReference type="NCBI Taxonomy" id="33918"/>
    <lineage>
        <taxon>Bacteria</taxon>
        <taxon>Bacillati</taxon>
        <taxon>Actinomycetota</taxon>
        <taxon>Actinomycetes</taxon>
        <taxon>Micrococcales</taxon>
        <taxon>Microbacteriaceae</taxon>
        <taxon>Microbacterium</taxon>
    </lineage>
</organism>
<dbReference type="InterPro" id="IPR050491">
    <property type="entry name" value="AmpC-like"/>
</dbReference>
<protein>
    <submittedName>
        <fullName evidence="2">Beta-lactamase family protein</fullName>
    </submittedName>
</protein>
<evidence type="ECO:0000313" key="3">
    <source>
        <dbReference type="Proteomes" id="UP000436027"/>
    </source>
</evidence>
<evidence type="ECO:0000313" key="2">
    <source>
        <dbReference type="EMBL" id="KAB1886734.1"/>
    </source>
</evidence>
<dbReference type="PANTHER" id="PTHR46825">
    <property type="entry name" value="D-ALANYL-D-ALANINE-CARBOXYPEPTIDASE/ENDOPEPTIDASE AMPH"/>
    <property type="match status" value="1"/>
</dbReference>
<reference evidence="2 3" key="1">
    <citation type="submission" date="2019-09" db="EMBL/GenBank/DDBJ databases">
        <title>Whole genome sequencing of Microbacterium maritypicum.</title>
        <authorList>
            <person name="Lenchi N."/>
        </authorList>
    </citation>
    <scope>NUCLEOTIDE SEQUENCE [LARGE SCALE GENOMIC DNA]</scope>
    <source>
        <strain evidence="2 3">DSM 12512</strain>
    </source>
</reference>
<dbReference type="Proteomes" id="UP000436027">
    <property type="component" value="Unassembled WGS sequence"/>
</dbReference>
<dbReference type="InterPro" id="IPR012338">
    <property type="entry name" value="Beta-lactam/transpept-like"/>
</dbReference>
<dbReference type="Pfam" id="PF00144">
    <property type="entry name" value="Beta-lactamase"/>
    <property type="match status" value="1"/>
</dbReference>
<accession>A0AAD3X3N7</accession>
<feature type="domain" description="Beta-lactamase-related" evidence="1">
    <location>
        <begin position="7"/>
        <end position="323"/>
    </location>
</feature>
<dbReference type="EMBL" id="WAAQ01000001">
    <property type="protein sequence ID" value="KAB1886734.1"/>
    <property type="molecule type" value="Genomic_DNA"/>
</dbReference>
<sequence>MDDELQEFLDATAAELGVPGAVVGVIDRDREVIAATGVAAVDTGAAVTARTLFQIGSTTKTFTGTVAMHLVESGVLDLDGHVVDVLPDFRLRDEDALAELRIRHLLTHSGGFLGDADDHPGWDDDALARSVAGFSELPQFFSPGTIASYSNSGIRLLGRVIEEATGETFEQAVQRIVLDPLGMSETFFFPWDVIARPHAVGHVPGEDAAMAAFPQWPLTRDIAPEGGIVSSVRDQLTYARFQMRGEAEGAAPVGEATRLLMQQPHLAAGPPIDAIGLPWLLTRHGSARVVMHGGNISDMQLSEFVLAPDEDLAITVLTNSGSGKALGSAVVDWCFARLRGIEKSVEAAQLQPVEKLEGLLGTYDAGQWRYDVTLDGDALEFAMVLREDIAALGIPPRPPLRLRVRADGALITDTDQPVGRLLDPAEGGPQLLHVGMRAVRRR</sequence>
<dbReference type="InterPro" id="IPR001466">
    <property type="entry name" value="Beta-lactam-related"/>
</dbReference>
<dbReference type="PANTHER" id="PTHR46825:SF9">
    <property type="entry name" value="BETA-LACTAMASE-RELATED DOMAIN-CONTAINING PROTEIN"/>
    <property type="match status" value="1"/>
</dbReference>
<gene>
    <name evidence="2" type="ORF">F6W70_04665</name>
</gene>
<dbReference type="AlphaFoldDB" id="A0AAD3X3N7"/>
<proteinExistence type="predicted"/>
<dbReference type="RefSeq" id="WP_151486031.1">
    <property type="nucleotide sequence ID" value="NZ_BAAAIN010000002.1"/>
</dbReference>